<gene>
    <name evidence="1" type="ORF">NCTC13532_01351</name>
</gene>
<sequence length="42" mass="4948">MGRGLKSEMLYSEHRPGFSEIIKMLEKLKSEINKLEWIVVNL</sequence>
<dbReference type="Proteomes" id="UP000254282">
    <property type="component" value="Unassembled WGS sequence"/>
</dbReference>
<dbReference type="EMBL" id="UFVR01000004">
    <property type="protein sequence ID" value="SUX45661.1"/>
    <property type="molecule type" value="Genomic_DNA"/>
</dbReference>
<organism evidence="1 2">
    <name type="scientific">Chryseobacterium indoltheticum</name>
    <dbReference type="NCBI Taxonomy" id="254"/>
    <lineage>
        <taxon>Bacteria</taxon>
        <taxon>Pseudomonadati</taxon>
        <taxon>Bacteroidota</taxon>
        <taxon>Flavobacteriia</taxon>
        <taxon>Flavobacteriales</taxon>
        <taxon>Weeksellaceae</taxon>
        <taxon>Chryseobacterium group</taxon>
        <taxon>Chryseobacterium</taxon>
    </lineage>
</organism>
<name>A0A381FGL9_9FLAO</name>
<evidence type="ECO:0000313" key="2">
    <source>
        <dbReference type="Proteomes" id="UP000254282"/>
    </source>
</evidence>
<reference evidence="1 2" key="1">
    <citation type="submission" date="2018-06" db="EMBL/GenBank/DDBJ databases">
        <authorList>
            <consortium name="Pathogen Informatics"/>
            <person name="Doyle S."/>
        </authorList>
    </citation>
    <scope>NUCLEOTIDE SEQUENCE [LARGE SCALE GENOMIC DNA]</scope>
    <source>
        <strain evidence="1 2">NCTC13532</strain>
    </source>
</reference>
<dbReference type="AlphaFoldDB" id="A0A381FGL9"/>
<evidence type="ECO:0000313" key="1">
    <source>
        <dbReference type="EMBL" id="SUX45661.1"/>
    </source>
</evidence>
<dbReference type="RefSeq" id="WP_262511201.1">
    <property type="nucleotide sequence ID" value="NZ_UFVR01000004.1"/>
</dbReference>
<protein>
    <submittedName>
        <fullName evidence="1">Uncharacterized protein</fullName>
    </submittedName>
</protein>
<proteinExistence type="predicted"/>
<accession>A0A381FGL9</accession>